<feature type="domain" description="POX" evidence="2">
    <location>
        <begin position="243"/>
        <end position="330"/>
    </location>
</feature>
<evidence type="ECO:0000259" key="2">
    <source>
        <dbReference type="SMART" id="SM00574"/>
    </source>
</evidence>
<feature type="region of interest" description="Disordered" evidence="1">
    <location>
        <begin position="279"/>
        <end position="311"/>
    </location>
</feature>
<organism evidence="3 4">
    <name type="scientific">Senna tora</name>
    <dbReference type="NCBI Taxonomy" id="362788"/>
    <lineage>
        <taxon>Eukaryota</taxon>
        <taxon>Viridiplantae</taxon>
        <taxon>Streptophyta</taxon>
        <taxon>Embryophyta</taxon>
        <taxon>Tracheophyta</taxon>
        <taxon>Spermatophyta</taxon>
        <taxon>Magnoliopsida</taxon>
        <taxon>eudicotyledons</taxon>
        <taxon>Gunneridae</taxon>
        <taxon>Pentapetalae</taxon>
        <taxon>rosids</taxon>
        <taxon>fabids</taxon>
        <taxon>Fabales</taxon>
        <taxon>Fabaceae</taxon>
        <taxon>Caesalpinioideae</taxon>
        <taxon>Cassia clade</taxon>
        <taxon>Senna</taxon>
    </lineage>
</organism>
<keyword evidence="3" id="KW-0238">DNA-binding</keyword>
<feature type="region of interest" description="Disordered" evidence="1">
    <location>
        <begin position="108"/>
        <end position="138"/>
    </location>
</feature>
<dbReference type="Pfam" id="PF07526">
    <property type="entry name" value="POX"/>
    <property type="match status" value="1"/>
</dbReference>
<name>A0A834TM15_9FABA</name>
<dbReference type="AlphaFoldDB" id="A0A834TM15"/>
<evidence type="ECO:0000256" key="1">
    <source>
        <dbReference type="SAM" id="MobiDB-lite"/>
    </source>
</evidence>
<gene>
    <name evidence="3" type="ORF">G2W53_021519</name>
</gene>
<dbReference type="Proteomes" id="UP000634136">
    <property type="component" value="Unassembled WGS sequence"/>
</dbReference>
<accession>A0A834TM15</accession>
<dbReference type="EMBL" id="JAAIUW010000007">
    <property type="protein sequence ID" value="KAF7823375.1"/>
    <property type="molecule type" value="Genomic_DNA"/>
</dbReference>
<dbReference type="InterPro" id="IPR006563">
    <property type="entry name" value="POX_dom"/>
</dbReference>
<proteinExistence type="predicted"/>
<keyword evidence="3" id="KW-0371">Homeobox</keyword>
<feature type="region of interest" description="Disordered" evidence="1">
    <location>
        <begin position="178"/>
        <end position="203"/>
    </location>
</feature>
<keyword evidence="4" id="KW-1185">Reference proteome</keyword>
<protein>
    <submittedName>
        <fullName evidence="3">BEL1-like homeodomain protein 9</fullName>
    </submittedName>
</protein>
<dbReference type="SMART" id="SM00574">
    <property type="entry name" value="POX"/>
    <property type="match status" value="1"/>
</dbReference>
<evidence type="ECO:0000313" key="3">
    <source>
        <dbReference type="EMBL" id="KAF7823375.1"/>
    </source>
</evidence>
<dbReference type="OrthoDB" id="10056939at2759"/>
<feature type="compositionally biased region" description="Low complexity" evidence="1">
    <location>
        <begin position="279"/>
        <end position="300"/>
    </location>
</feature>
<dbReference type="GO" id="GO:0003677">
    <property type="term" value="F:DNA binding"/>
    <property type="evidence" value="ECO:0007669"/>
    <property type="project" value="UniProtKB-KW"/>
</dbReference>
<sequence length="331" mass="35846">MSGLRPESHVAQQIRRDKLRIQNNLEDFPTNIEQLSLHPGFSNSDLLQVRNVRNASNMLYEPPPPAFYNTSSDYNYASFPHSDQPRDHHMAYGWMPNYGSTNPNTNFASELSNNNNNSNVYNELVNPPNSSPPPPLFQNTLQDIVKSASGLRVWTGNQFNFENANFSGDSVNNPQGLSLSLSSSSSNSQSTKSIIVKPSSSPSASVVARDCGKSVQDQVVVGGGIASNNASGYRNVGPLGPFTGYATILKSSRFLKPAQELLDEFCGLCGPNNNIINASDSGKDSSNAGGASSSGLYGSKENSGGCSSRPEYQQRKAKLLYMQEEEFTVEP</sequence>
<reference evidence="3" key="1">
    <citation type="submission" date="2020-09" db="EMBL/GenBank/DDBJ databases">
        <title>Genome-Enabled Discovery of Anthraquinone Biosynthesis in Senna tora.</title>
        <authorList>
            <person name="Kang S.-H."/>
            <person name="Pandey R.P."/>
            <person name="Lee C.-M."/>
            <person name="Sim J.-S."/>
            <person name="Jeong J.-T."/>
            <person name="Choi B.-S."/>
            <person name="Jung M."/>
            <person name="Ginzburg D."/>
            <person name="Zhao K."/>
            <person name="Won S.Y."/>
            <person name="Oh T.-J."/>
            <person name="Yu Y."/>
            <person name="Kim N.-H."/>
            <person name="Lee O.R."/>
            <person name="Lee T.-H."/>
            <person name="Bashyal P."/>
            <person name="Kim T.-S."/>
            <person name="Lee W.-H."/>
            <person name="Kawkins C."/>
            <person name="Kim C.-K."/>
            <person name="Kim J.S."/>
            <person name="Ahn B.O."/>
            <person name="Rhee S.Y."/>
            <person name="Sohng J.K."/>
        </authorList>
    </citation>
    <scope>NUCLEOTIDE SEQUENCE</scope>
    <source>
        <tissue evidence="3">Leaf</tissue>
    </source>
</reference>
<comment type="caution">
    <text evidence="3">The sequence shown here is derived from an EMBL/GenBank/DDBJ whole genome shotgun (WGS) entry which is preliminary data.</text>
</comment>
<feature type="compositionally biased region" description="Low complexity" evidence="1">
    <location>
        <begin position="110"/>
        <end position="128"/>
    </location>
</feature>
<evidence type="ECO:0000313" key="4">
    <source>
        <dbReference type="Proteomes" id="UP000634136"/>
    </source>
</evidence>